<dbReference type="PANTHER" id="PTHR45586">
    <property type="entry name" value="TPR REPEAT-CONTAINING PROTEIN PA4667"/>
    <property type="match status" value="1"/>
</dbReference>
<dbReference type="AlphaFoldDB" id="A0A5R9G9K5"/>
<sequence length="191" mass="21195">MLYHHPLHVGSSAKEVVTMSGEKELQKAYESILGQHFEQAVEWFQKAIEQDPDNPDYHYKLSITYARSGRIDEALAHARKAASLAPDGAEYGIQVRALEAKQLIATAERLIAEGPSGDALATTYLRQALALDPLEEGAYVLLASTLYRMEEYTSAMAALKELLELSPNHRTASALLEQIKSSFAVYLEERT</sequence>
<feature type="repeat" description="TPR" evidence="3">
    <location>
        <begin position="55"/>
        <end position="88"/>
    </location>
</feature>
<reference evidence="4 5" key="1">
    <citation type="submission" date="2019-05" db="EMBL/GenBank/DDBJ databases">
        <authorList>
            <person name="Narsing Rao M.P."/>
            <person name="Li W.J."/>
        </authorList>
    </citation>
    <scope>NUCLEOTIDE SEQUENCE [LARGE SCALE GENOMIC DNA]</scope>
    <source>
        <strain evidence="4 5">SYSU_K30003</strain>
    </source>
</reference>
<keyword evidence="1" id="KW-0677">Repeat</keyword>
<evidence type="ECO:0000256" key="1">
    <source>
        <dbReference type="ARBA" id="ARBA00022737"/>
    </source>
</evidence>
<protein>
    <submittedName>
        <fullName evidence="4">Tetratricopeptide repeat protein</fullName>
    </submittedName>
</protein>
<feature type="repeat" description="TPR" evidence="3">
    <location>
        <begin position="136"/>
        <end position="169"/>
    </location>
</feature>
<dbReference type="Pfam" id="PF14559">
    <property type="entry name" value="TPR_19"/>
    <property type="match status" value="1"/>
</dbReference>
<comment type="caution">
    <text evidence="4">The sequence shown here is derived from an EMBL/GenBank/DDBJ whole genome shotgun (WGS) entry which is preliminary data.</text>
</comment>
<dbReference type="InterPro" id="IPR051012">
    <property type="entry name" value="CellSynth/LPSAsmb/PSIAsmb"/>
</dbReference>
<dbReference type="Pfam" id="PF13414">
    <property type="entry name" value="TPR_11"/>
    <property type="match status" value="1"/>
</dbReference>
<gene>
    <name evidence="4" type="ORF">FE782_07060</name>
</gene>
<evidence type="ECO:0000313" key="5">
    <source>
        <dbReference type="Proteomes" id="UP000309676"/>
    </source>
</evidence>
<evidence type="ECO:0000313" key="4">
    <source>
        <dbReference type="EMBL" id="TLS53117.1"/>
    </source>
</evidence>
<keyword evidence="5" id="KW-1185">Reference proteome</keyword>
<dbReference type="InterPro" id="IPR019734">
    <property type="entry name" value="TPR_rpt"/>
</dbReference>
<keyword evidence="2 3" id="KW-0802">TPR repeat</keyword>
<dbReference type="PROSITE" id="PS50005">
    <property type="entry name" value="TPR"/>
    <property type="match status" value="2"/>
</dbReference>
<organism evidence="4 5">
    <name type="scientific">Paenibacillus antri</name>
    <dbReference type="NCBI Taxonomy" id="2582848"/>
    <lineage>
        <taxon>Bacteria</taxon>
        <taxon>Bacillati</taxon>
        <taxon>Bacillota</taxon>
        <taxon>Bacilli</taxon>
        <taxon>Bacillales</taxon>
        <taxon>Paenibacillaceae</taxon>
        <taxon>Paenibacillus</taxon>
    </lineage>
</organism>
<proteinExistence type="predicted"/>
<dbReference type="SUPFAM" id="SSF48452">
    <property type="entry name" value="TPR-like"/>
    <property type="match status" value="1"/>
</dbReference>
<dbReference type="InterPro" id="IPR011990">
    <property type="entry name" value="TPR-like_helical_dom_sf"/>
</dbReference>
<dbReference type="SMART" id="SM00028">
    <property type="entry name" value="TPR"/>
    <property type="match status" value="3"/>
</dbReference>
<dbReference type="Proteomes" id="UP000309676">
    <property type="component" value="Unassembled WGS sequence"/>
</dbReference>
<accession>A0A5R9G9K5</accession>
<dbReference type="PANTHER" id="PTHR45586:SF1">
    <property type="entry name" value="LIPOPOLYSACCHARIDE ASSEMBLY PROTEIN B"/>
    <property type="match status" value="1"/>
</dbReference>
<dbReference type="Gene3D" id="1.25.40.10">
    <property type="entry name" value="Tetratricopeptide repeat domain"/>
    <property type="match status" value="2"/>
</dbReference>
<name>A0A5R9G9K5_9BACL</name>
<dbReference type="EMBL" id="VCIW01000003">
    <property type="protein sequence ID" value="TLS53117.1"/>
    <property type="molecule type" value="Genomic_DNA"/>
</dbReference>
<evidence type="ECO:0000256" key="3">
    <source>
        <dbReference type="PROSITE-ProRule" id="PRU00339"/>
    </source>
</evidence>
<evidence type="ECO:0000256" key="2">
    <source>
        <dbReference type="ARBA" id="ARBA00022803"/>
    </source>
</evidence>